<accession>A0AA88HL65</accession>
<protein>
    <submittedName>
        <fullName evidence="4">Uncharacterized protein</fullName>
    </submittedName>
</protein>
<reference evidence="4" key="1">
    <citation type="submission" date="2023-07" db="EMBL/GenBank/DDBJ databases">
        <title>Chromosome-level genome assembly of Artemia franciscana.</title>
        <authorList>
            <person name="Jo E."/>
        </authorList>
    </citation>
    <scope>NUCLEOTIDE SEQUENCE</scope>
    <source>
        <tissue evidence="4">Whole body</tissue>
    </source>
</reference>
<feature type="compositionally biased region" description="Polar residues" evidence="1">
    <location>
        <begin position="286"/>
        <end position="303"/>
    </location>
</feature>
<keyword evidence="3" id="KW-0732">Signal</keyword>
<evidence type="ECO:0000313" key="5">
    <source>
        <dbReference type="Proteomes" id="UP001187531"/>
    </source>
</evidence>
<evidence type="ECO:0000256" key="3">
    <source>
        <dbReference type="SAM" id="SignalP"/>
    </source>
</evidence>
<evidence type="ECO:0000256" key="1">
    <source>
        <dbReference type="SAM" id="MobiDB-lite"/>
    </source>
</evidence>
<dbReference type="EMBL" id="JAVRJZ010000019">
    <property type="protein sequence ID" value="KAK2707731.1"/>
    <property type="molecule type" value="Genomic_DNA"/>
</dbReference>
<keyword evidence="5" id="KW-1185">Reference proteome</keyword>
<proteinExistence type="predicted"/>
<feature type="signal peptide" evidence="3">
    <location>
        <begin position="1"/>
        <end position="21"/>
    </location>
</feature>
<feature type="region of interest" description="Disordered" evidence="1">
    <location>
        <begin position="284"/>
        <end position="306"/>
    </location>
</feature>
<keyword evidence="2" id="KW-0472">Membrane</keyword>
<evidence type="ECO:0000313" key="4">
    <source>
        <dbReference type="EMBL" id="KAK2707731.1"/>
    </source>
</evidence>
<feature type="chain" id="PRO_5041694221" evidence="3">
    <location>
        <begin position="22"/>
        <end position="667"/>
    </location>
</feature>
<comment type="caution">
    <text evidence="4">The sequence shown here is derived from an EMBL/GenBank/DDBJ whole genome shotgun (WGS) entry which is preliminary data.</text>
</comment>
<dbReference type="Proteomes" id="UP001187531">
    <property type="component" value="Unassembled WGS sequence"/>
</dbReference>
<gene>
    <name evidence="4" type="ORF">QYM36_015432</name>
</gene>
<name>A0AA88HL65_ARTSF</name>
<evidence type="ECO:0000256" key="2">
    <source>
        <dbReference type="SAM" id="Phobius"/>
    </source>
</evidence>
<keyword evidence="2" id="KW-0812">Transmembrane</keyword>
<organism evidence="4 5">
    <name type="scientific">Artemia franciscana</name>
    <name type="common">Brine shrimp</name>
    <name type="synonym">Artemia sanfranciscana</name>
    <dbReference type="NCBI Taxonomy" id="6661"/>
    <lineage>
        <taxon>Eukaryota</taxon>
        <taxon>Metazoa</taxon>
        <taxon>Ecdysozoa</taxon>
        <taxon>Arthropoda</taxon>
        <taxon>Crustacea</taxon>
        <taxon>Branchiopoda</taxon>
        <taxon>Anostraca</taxon>
        <taxon>Artemiidae</taxon>
        <taxon>Artemia</taxon>
    </lineage>
</organism>
<dbReference type="AlphaFoldDB" id="A0AA88HL65"/>
<feature type="transmembrane region" description="Helical" evidence="2">
    <location>
        <begin position="594"/>
        <end position="615"/>
    </location>
</feature>
<sequence length="667" mass="75254">MGRSFVIVYIMIEACFVKGLATFEFKTSREEYSPRGRTSRNSENAKYFDSSRPFSFNLHEIISNAEKRSGEASSGMEPYLSRDILTNDIILLSSDSDIQSSKISFDVILPIKSGLKHEDNERKHNGAGIKYHSDKNASVDESFKDTLDLDTKKLKISNLDNIEVTFLKNILSPHKINNDKIKKENIRKEHTLSILSGENPKSHTLNLASLEIELCDDPKDCEKNGMKIDFKETSNKFGVDELNLKLDKSMDATTRKQSLSVKNSQMLPDSMFFLYHGDALSEDQANDISSDTHPQSHGDSSFKSILPEKREDSSIAEFTDEIQIEVQKNRLSAYFPSFQDSSNSIKKSSTESSVPTSKTNGVEIFEENANGEKVNQVPDFTSYEDSLDNMQYQLDETMALSHESDEHWPIFQPVASSIEVLELSFNLRRPATSRTKLNEELDEADYSQQYSSIQDVYSDLNREKLSKGENESEINLHALLDFGGGFNKKIVPVTTDVERESALQDTSINENYLADAPFQQKISTYNDLSSEGIMSLKTESTIYTKKDVFTTKNYSDLQTLEDYDHKFEVSSTTSSPVSEKDIWSSTHNFFKTNAPSICLALVAVAAAIIALYAIAKRRKKVKRQRNLAEIAHSKSDALMTPFGIPRKILLPIQEEDSIRLRSPSNNV</sequence>
<keyword evidence="2" id="KW-1133">Transmembrane helix</keyword>